<evidence type="ECO:0000256" key="5">
    <source>
        <dbReference type="ARBA" id="ARBA00023136"/>
    </source>
</evidence>
<feature type="transmembrane region" description="Helical" evidence="7">
    <location>
        <begin position="298"/>
        <end position="319"/>
    </location>
</feature>
<reference evidence="10" key="2">
    <citation type="submission" date="2020-10" db="UniProtKB">
        <authorList>
            <consortium name="WormBaseParasite"/>
        </authorList>
    </citation>
    <scope>IDENTIFICATION</scope>
</reference>
<feature type="transmembrane region" description="Helical" evidence="7">
    <location>
        <begin position="221"/>
        <end position="241"/>
    </location>
</feature>
<sequence length="543" mass="59312">MVGDPETKQLLSGSVDDPNAGGGSADLVSHATPNVTGSKEPTEVAPDSGGDSGKGAETPWTGGDDIVRTKGMNWMLTGLFVVGDMAGGGLVALPTALVRMGFIVGMANSFLMIGVTLMTACMLGFSWTVMLQHWPEYRAHCRAPYPEMAYRAFGKYAKYGVSLCINLTQFGVAVVFVLLTAKNIQDFAGLVLKLNIHFCFVVLFLGGLLWPVIMLKSPQDFWGAIVFSMFSTFAACILLIVGSGLDYKACIAHVEQPKLTAHNMFTALGTYLFSYGGHSSFPTIQHDMKRPKNFWKSCVMAFTIMFILYIPVCALGYFVYGDSVRESVINNIQHSGLQIAVNFMIMTHCFLTLAIVFNPLNQDVEQYFNVPQNFGWKRCVVRTIVLGLVIFVAESIPAFDSVLDLVGGSTLCLTSIVFPVLFYTKLSALQRRNKALPLIANSKDGDKITNRDAFHHTPYWLLAITGITVLFGCVIGCAATYSAIYNMARSRFMLPCYVIPFMNTDQKKVNAVLTTVCCGHYQNITSPAGAGKTCADPKMNFFG</sequence>
<name>A0A7E4VYT4_PANRE</name>
<feature type="transmembrane region" description="Helical" evidence="7">
    <location>
        <begin position="191"/>
        <end position="215"/>
    </location>
</feature>
<keyword evidence="3 7" id="KW-0812">Transmembrane</keyword>
<feature type="transmembrane region" description="Helical" evidence="7">
    <location>
        <begin position="156"/>
        <end position="179"/>
    </location>
</feature>
<evidence type="ECO:0000256" key="3">
    <source>
        <dbReference type="ARBA" id="ARBA00022692"/>
    </source>
</evidence>
<reference evidence="9" key="1">
    <citation type="journal article" date="2013" name="Genetics">
        <title>The draft genome and transcriptome of Panagrellus redivivus are shaped by the harsh demands of a free-living lifestyle.</title>
        <authorList>
            <person name="Srinivasan J."/>
            <person name="Dillman A.R."/>
            <person name="Macchietto M.G."/>
            <person name="Heikkinen L."/>
            <person name="Lakso M."/>
            <person name="Fracchia K.M."/>
            <person name="Antoshechkin I."/>
            <person name="Mortazavi A."/>
            <person name="Wong G."/>
            <person name="Sternberg P.W."/>
        </authorList>
    </citation>
    <scope>NUCLEOTIDE SEQUENCE [LARGE SCALE GENOMIC DNA]</scope>
    <source>
        <strain evidence="9">MT8872</strain>
    </source>
</reference>
<evidence type="ECO:0000313" key="9">
    <source>
        <dbReference type="Proteomes" id="UP000492821"/>
    </source>
</evidence>
<evidence type="ECO:0000259" key="8">
    <source>
        <dbReference type="Pfam" id="PF01490"/>
    </source>
</evidence>
<feature type="transmembrane region" description="Helical" evidence="7">
    <location>
        <begin position="405"/>
        <end position="424"/>
    </location>
</feature>
<feature type="transmembrane region" description="Helical" evidence="7">
    <location>
        <begin position="379"/>
        <end position="399"/>
    </location>
</feature>
<feature type="region of interest" description="Disordered" evidence="6">
    <location>
        <begin position="1"/>
        <end position="63"/>
    </location>
</feature>
<feature type="transmembrane region" description="Helical" evidence="7">
    <location>
        <begin position="74"/>
        <end position="98"/>
    </location>
</feature>
<organism evidence="9 10">
    <name type="scientific">Panagrellus redivivus</name>
    <name type="common">Microworm</name>
    <dbReference type="NCBI Taxonomy" id="6233"/>
    <lineage>
        <taxon>Eukaryota</taxon>
        <taxon>Metazoa</taxon>
        <taxon>Ecdysozoa</taxon>
        <taxon>Nematoda</taxon>
        <taxon>Chromadorea</taxon>
        <taxon>Rhabditida</taxon>
        <taxon>Tylenchina</taxon>
        <taxon>Panagrolaimomorpha</taxon>
        <taxon>Panagrolaimoidea</taxon>
        <taxon>Panagrolaimidae</taxon>
        <taxon>Panagrellus</taxon>
    </lineage>
</organism>
<feature type="transmembrane region" description="Helical" evidence="7">
    <location>
        <begin position="110"/>
        <end position="130"/>
    </location>
</feature>
<dbReference type="Proteomes" id="UP000492821">
    <property type="component" value="Unassembled WGS sequence"/>
</dbReference>
<evidence type="ECO:0000256" key="1">
    <source>
        <dbReference type="ARBA" id="ARBA00004370"/>
    </source>
</evidence>
<comment type="subcellular location">
    <subcellularLocation>
        <location evidence="1">Membrane</location>
    </subcellularLocation>
</comment>
<evidence type="ECO:0000256" key="4">
    <source>
        <dbReference type="ARBA" id="ARBA00022989"/>
    </source>
</evidence>
<dbReference type="GO" id="GO:0016020">
    <property type="term" value="C:membrane"/>
    <property type="evidence" value="ECO:0007669"/>
    <property type="project" value="UniProtKB-SubCell"/>
</dbReference>
<keyword evidence="4 7" id="KW-1133">Transmembrane helix</keyword>
<evidence type="ECO:0000256" key="2">
    <source>
        <dbReference type="ARBA" id="ARBA00022448"/>
    </source>
</evidence>
<accession>A0A7E4VYT4</accession>
<keyword evidence="5 7" id="KW-0472">Membrane</keyword>
<dbReference type="AlphaFoldDB" id="A0A7E4VYT4"/>
<keyword evidence="9" id="KW-1185">Reference proteome</keyword>
<feature type="transmembrane region" description="Helical" evidence="7">
    <location>
        <begin position="459"/>
        <end position="484"/>
    </location>
</feature>
<dbReference type="WBParaSite" id="Pan_g4503.t1">
    <property type="protein sequence ID" value="Pan_g4503.t1"/>
    <property type="gene ID" value="Pan_g4503"/>
</dbReference>
<evidence type="ECO:0000256" key="6">
    <source>
        <dbReference type="SAM" id="MobiDB-lite"/>
    </source>
</evidence>
<feature type="transmembrane region" description="Helical" evidence="7">
    <location>
        <begin position="339"/>
        <end position="358"/>
    </location>
</feature>
<dbReference type="FunFam" id="1.20.1740.10:FF:000052">
    <property type="entry name" value="Lysine histidine transporter-like 3"/>
    <property type="match status" value="1"/>
</dbReference>
<proteinExistence type="predicted"/>
<protein>
    <submittedName>
        <fullName evidence="10">Aa_trans domain-containing protein</fullName>
    </submittedName>
</protein>
<dbReference type="InterPro" id="IPR013057">
    <property type="entry name" value="AA_transpt_TM"/>
</dbReference>
<keyword evidence="2" id="KW-0813">Transport</keyword>
<dbReference type="Pfam" id="PF01490">
    <property type="entry name" value="Aa_trans"/>
    <property type="match status" value="1"/>
</dbReference>
<evidence type="ECO:0000313" key="10">
    <source>
        <dbReference type="WBParaSite" id="Pan_g4503.t1"/>
    </source>
</evidence>
<dbReference type="PANTHER" id="PTHR48017">
    <property type="entry name" value="OS05G0424000 PROTEIN-RELATED"/>
    <property type="match status" value="1"/>
</dbReference>
<evidence type="ECO:0000256" key="7">
    <source>
        <dbReference type="SAM" id="Phobius"/>
    </source>
</evidence>
<feature type="domain" description="Amino acid transporter transmembrane" evidence="8">
    <location>
        <begin position="72"/>
        <end position="429"/>
    </location>
</feature>